<evidence type="ECO:0000313" key="20">
    <source>
        <dbReference type="EMBL" id="HHO73159.1"/>
    </source>
</evidence>
<dbReference type="InterPro" id="IPR000374">
    <property type="entry name" value="PC_trans"/>
</dbReference>
<keyword evidence="16" id="KW-0594">Phospholipid biosynthesis</keyword>
<evidence type="ECO:0000256" key="7">
    <source>
        <dbReference type="ARBA" id="ARBA00019373"/>
    </source>
</evidence>
<dbReference type="GO" id="GO:0004605">
    <property type="term" value="F:phosphatidate cytidylyltransferase activity"/>
    <property type="evidence" value="ECO:0007669"/>
    <property type="project" value="UniProtKB-EC"/>
</dbReference>
<keyword evidence="8" id="KW-1003">Cell membrane</keyword>
<evidence type="ECO:0000256" key="3">
    <source>
        <dbReference type="ARBA" id="ARBA00005119"/>
    </source>
</evidence>
<evidence type="ECO:0000256" key="17">
    <source>
        <dbReference type="ARBA" id="ARBA00023264"/>
    </source>
</evidence>
<evidence type="ECO:0000256" key="9">
    <source>
        <dbReference type="ARBA" id="ARBA00022516"/>
    </source>
</evidence>
<evidence type="ECO:0000256" key="18">
    <source>
        <dbReference type="RuleBase" id="RU003938"/>
    </source>
</evidence>
<feature type="transmembrane region" description="Helical" evidence="19">
    <location>
        <begin position="100"/>
        <end position="120"/>
    </location>
</feature>
<evidence type="ECO:0000256" key="6">
    <source>
        <dbReference type="ARBA" id="ARBA00012487"/>
    </source>
</evidence>
<organism evidence="20">
    <name type="scientific">Thermocrinis ruber</name>
    <dbReference type="NCBI Taxonomy" id="75906"/>
    <lineage>
        <taxon>Bacteria</taxon>
        <taxon>Pseudomonadati</taxon>
        <taxon>Aquificota</taxon>
        <taxon>Aquificia</taxon>
        <taxon>Aquificales</taxon>
        <taxon>Aquificaceae</taxon>
        <taxon>Thermocrinis</taxon>
    </lineage>
</organism>
<dbReference type="GO" id="GO:0005886">
    <property type="term" value="C:plasma membrane"/>
    <property type="evidence" value="ECO:0007669"/>
    <property type="project" value="UniProtKB-SubCell"/>
</dbReference>
<evidence type="ECO:0000256" key="16">
    <source>
        <dbReference type="ARBA" id="ARBA00023209"/>
    </source>
</evidence>
<proteinExistence type="inferred from homology"/>
<keyword evidence="17" id="KW-1208">Phospholipid metabolism</keyword>
<comment type="similarity">
    <text evidence="5 18">Belongs to the CDS family.</text>
</comment>
<keyword evidence="14" id="KW-0443">Lipid metabolism</keyword>
<dbReference type="UniPathway" id="UPA00557">
    <property type="reaction ID" value="UER00614"/>
</dbReference>
<evidence type="ECO:0000256" key="2">
    <source>
        <dbReference type="ARBA" id="ARBA00004651"/>
    </source>
</evidence>
<comment type="subcellular location">
    <subcellularLocation>
        <location evidence="2">Cell membrane</location>
        <topology evidence="2">Multi-pass membrane protein</topology>
    </subcellularLocation>
</comment>
<dbReference type="PANTHER" id="PTHR46382:SF1">
    <property type="entry name" value="PHOSPHATIDATE CYTIDYLYLTRANSFERASE"/>
    <property type="match status" value="1"/>
</dbReference>
<sequence length="242" mass="26526">MFPAGREDSVRFSKGREGIGLLIGVATLLSAFLPNSMFLLLLCLLSFGMARELGKALGIPEVSYLAPLVLVLAVLGVELGIAGVLLLAFLFAYIRWSLDCLSKAVLVLIYAGFLPIYLYMVKSQSSWELIKLVFFAYTVDTASYYAGKLFGRRALAVRLSPKKTWEGLAGGMLGGMLFFYLINKPIPLAVPLVLIALAGDLFKSFIKRQVGIKDFSNLLGEHGGLVDRFDSVLFVAVFWKII</sequence>
<keyword evidence="11 18" id="KW-0812">Transmembrane</keyword>
<evidence type="ECO:0000256" key="1">
    <source>
        <dbReference type="ARBA" id="ARBA00001698"/>
    </source>
</evidence>
<feature type="transmembrane region" description="Helical" evidence="19">
    <location>
        <begin position="21"/>
        <end position="48"/>
    </location>
</feature>
<keyword evidence="10 18" id="KW-0808">Transferase</keyword>
<comment type="pathway">
    <text evidence="3 18">Phospholipid metabolism; CDP-diacylglycerol biosynthesis; CDP-diacylglycerol from sn-glycerol 3-phosphate: step 3/3.</text>
</comment>
<dbReference type="Pfam" id="PF01148">
    <property type="entry name" value="CTP_transf_1"/>
    <property type="match status" value="1"/>
</dbReference>
<keyword evidence="15 19" id="KW-0472">Membrane</keyword>
<comment type="caution">
    <text evidence="20">The sequence shown here is derived from an EMBL/GenBank/DDBJ whole genome shotgun (WGS) entry which is preliminary data.</text>
</comment>
<evidence type="ECO:0000256" key="5">
    <source>
        <dbReference type="ARBA" id="ARBA00010185"/>
    </source>
</evidence>
<dbReference type="GO" id="GO:0016024">
    <property type="term" value="P:CDP-diacylglycerol biosynthetic process"/>
    <property type="evidence" value="ECO:0007669"/>
    <property type="project" value="UniProtKB-UniPathway"/>
</dbReference>
<name>A0A7C5SZV4_9AQUI</name>
<feature type="transmembrane region" description="Helical" evidence="19">
    <location>
        <begin position="68"/>
        <end position="93"/>
    </location>
</feature>
<evidence type="ECO:0000256" key="12">
    <source>
        <dbReference type="ARBA" id="ARBA00022695"/>
    </source>
</evidence>
<protein>
    <recommendedName>
        <fullName evidence="7 18">Phosphatidate cytidylyltransferase</fullName>
        <ecNumber evidence="6 18">2.7.7.41</ecNumber>
    </recommendedName>
</protein>
<dbReference type="PANTHER" id="PTHR46382">
    <property type="entry name" value="PHOSPHATIDATE CYTIDYLYLTRANSFERASE"/>
    <property type="match status" value="1"/>
</dbReference>
<dbReference type="PROSITE" id="PS01315">
    <property type="entry name" value="CDS"/>
    <property type="match status" value="1"/>
</dbReference>
<dbReference type="EMBL" id="DSAC01000011">
    <property type="protein sequence ID" value="HHO73159.1"/>
    <property type="molecule type" value="Genomic_DNA"/>
</dbReference>
<evidence type="ECO:0000256" key="10">
    <source>
        <dbReference type="ARBA" id="ARBA00022679"/>
    </source>
</evidence>
<comment type="catalytic activity">
    <reaction evidence="1 18">
        <text>a 1,2-diacyl-sn-glycero-3-phosphate + CTP + H(+) = a CDP-1,2-diacyl-sn-glycerol + diphosphate</text>
        <dbReference type="Rhea" id="RHEA:16229"/>
        <dbReference type="ChEBI" id="CHEBI:15378"/>
        <dbReference type="ChEBI" id="CHEBI:33019"/>
        <dbReference type="ChEBI" id="CHEBI:37563"/>
        <dbReference type="ChEBI" id="CHEBI:58332"/>
        <dbReference type="ChEBI" id="CHEBI:58608"/>
        <dbReference type="EC" id="2.7.7.41"/>
    </reaction>
</comment>
<keyword evidence="12 18" id="KW-0548">Nucleotidyltransferase</keyword>
<dbReference type="AlphaFoldDB" id="A0A7C5SZV4"/>
<evidence type="ECO:0000256" key="15">
    <source>
        <dbReference type="ARBA" id="ARBA00023136"/>
    </source>
</evidence>
<evidence type="ECO:0000256" key="8">
    <source>
        <dbReference type="ARBA" id="ARBA00022475"/>
    </source>
</evidence>
<evidence type="ECO:0000256" key="14">
    <source>
        <dbReference type="ARBA" id="ARBA00023098"/>
    </source>
</evidence>
<gene>
    <name evidence="20" type="ORF">ENN04_00785</name>
</gene>
<feature type="transmembrane region" description="Helical" evidence="19">
    <location>
        <begin position="188"/>
        <end position="206"/>
    </location>
</feature>
<reference evidence="20" key="1">
    <citation type="journal article" date="2020" name="mSystems">
        <title>Genome- and Community-Level Interaction Insights into Carbon Utilization and Element Cycling Functions of Hydrothermarchaeota in Hydrothermal Sediment.</title>
        <authorList>
            <person name="Zhou Z."/>
            <person name="Liu Y."/>
            <person name="Xu W."/>
            <person name="Pan J."/>
            <person name="Luo Z.H."/>
            <person name="Li M."/>
        </authorList>
    </citation>
    <scope>NUCLEOTIDE SEQUENCE [LARGE SCALE GENOMIC DNA]</scope>
    <source>
        <strain evidence="20">SpSt-114</strain>
    </source>
</reference>
<accession>A0A7C5SZV4</accession>
<evidence type="ECO:0000256" key="11">
    <source>
        <dbReference type="ARBA" id="ARBA00022692"/>
    </source>
</evidence>
<evidence type="ECO:0000256" key="4">
    <source>
        <dbReference type="ARBA" id="ARBA00005189"/>
    </source>
</evidence>
<keyword evidence="13 19" id="KW-1133">Transmembrane helix</keyword>
<keyword evidence="9" id="KW-0444">Lipid biosynthesis</keyword>
<evidence type="ECO:0000256" key="19">
    <source>
        <dbReference type="SAM" id="Phobius"/>
    </source>
</evidence>
<evidence type="ECO:0000256" key="13">
    <source>
        <dbReference type="ARBA" id="ARBA00022989"/>
    </source>
</evidence>
<comment type="pathway">
    <text evidence="4">Lipid metabolism.</text>
</comment>
<dbReference type="EC" id="2.7.7.41" evidence="6 18"/>